<dbReference type="RefSeq" id="WP_179824212.1">
    <property type="nucleotide sequence ID" value="NZ_JACCFS010000001.1"/>
</dbReference>
<organism evidence="2 3">
    <name type="scientific">Nocardiopsis aegyptia</name>
    <dbReference type="NCBI Taxonomy" id="220378"/>
    <lineage>
        <taxon>Bacteria</taxon>
        <taxon>Bacillati</taxon>
        <taxon>Actinomycetota</taxon>
        <taxon>Actinomycetes</taxon>
        <taxon>Streptosporangiales</taxon>
        <taxon>Nocardiopsidaceae</taxon>
        <taxon>Nocardiopsis</taxon>
    </lineage>
</organism>
<evidence type="ECO:0000313" key="3">
    <source>
        <dbReference type="Proteomes" id="UP000572051"/>
    </source>
</evidence>
<accession>A0A7Z0JAD9</accession>
<keyword evidence="3" id="KW-1185">Reference proteome</keyword>
<name>A0A7Z0JAD9_9ACTN</name>
<protein>
    <submittedName>
        <fullName evidence="2">Uncharacterized protein</fullName>
    </submittedName>
</protein>
<dbReference type="EMBL" id="JACCFS010000001">
    <property type="protein sequence ID" value="NYJ35193.1"/>
    <property type="molecule type" value="Genomic_DNA"/>
</dbReference>
<dbReference type="Proteomes" id="UP000572051">
    <property type="component" value="Unassembled WGS sequence"/>
</dbReference>
<evidence type="ECO:0000256" key="1">
    <source>
        <dbReference type="SAM" id="MobiDB-lite"/>
    </source>
</evidence>
<reference evidence="2 3" key="1">
    <citation type="submission" date="2020-07" db="EMBL/GenBank/DDBJ databases">
        <title>Sequencing the genomes of 1000 actinobacteria strains.</title>
        <authorList>
            <person name="Klenk H.-P."/>
        </authorList>
    </citation>
    <scope>NUCLEOTIDE SEQUENCE [LARGE SCALE GENOMIC DNA]</scope>
    <source>
        <strain evidence="2 3">DSM 44442</strain>
    </source>
</reference>
<gene>
    <name evidence="2" type="ORF">HNR10_003074</name>
</gene>
<dbReference type="AlphaFoldDB" id="A0A7Z0JAD9"/>
<proteinExistence type="predicted"/>
<feature type="region of interest" description="Disordered" evidence="1">
    <location>
        <begin position="1"/>
        <end position="54"/>
    </location>
</feature>
<sequence>MARSSNAPHLARSTKAGGRTRPEAETRRLAGLTTTPVHVPQPRDSADTTRSGHPIMHWVMVTDDNGRTHPEARWL</sequence>
<comment type="caution">
    <text evidence="2">The sequence shown here is derived from an EMBL/GenBank/DDBJ whole genome shotgun (WGS) entry which is preliminary data.</text>
</comment>
<evidence type="ECO:0000313" key="2">
    <source>
        <dbReference type="EMBL" id="NYJ35193.1"/>
    </source>
</evidence>